<comment type="caution">
    <text evidence="2">The sequence shown here is derived from an EMBL/GenBank/DDBJ whole genome shotgun (WGS) entry which is preliminary data.</text>
</comment>
<organism evidence="2 3">
    <name type="scientific">Nocardia uniformis</name>
    <dbReference type="NCBI Taxonomy" id="53432"/>
    <lineage>
        <taxon>Bacteria</taxon>
        <taxon>Bacillati</taxon>
        <taxon>Actinomycetota</taxon>
        <taxon>Actinomycetes</taxon>
        <taxon>Mycobacteriales</taxon>
        <taxon>Nocardiaceae</taxon>
        <taxon>Nocardia</taxon>
    </lineage>
</organism>
<reference evidence="2 3" key="1">
    <citation type="submission" date="2020-05" db="EMBL/GenBank/DDBJ databases">
        <title>MicrobeNet Type strains.</title>
        <authorList>
            <person name="Nicholson A.C."/>
        </authorList>
    </citation>
    <scope>NUCLEOTIDE SEQUENCE [LARGE SCALE GENOMIC DNA]</scope>
    <source>
        <strain evidence="2 3">JCM 3224</strain>
    </source>
</reference>
<dbReference type="AlphaFoldDB" id="A0A849BWM6"/>
<feature type="chain" id="PRO_5032792125" evidence="1">
    <location>
        <begin position="23"/>
        <end position="294"/>
    </location>
</feature>
<proteinExistence type="predicted"/>
<keyword evidence="3" id="KW-1185">Reference proteome</keyword>
<dbReference type="InterPro" id="IPR029058">
    <property type="entry name" value="AB_hydrolase_fold"/>
</dbReference>
<dbReference type="Gene3D" id="3.40.50.1820">
    <property type="entry name" value="alpha/beta hydrolase"/>
    <property type="match status" value="1"/>
</dbReference>
<dbReference type="RefSeq" id="WP_067520456.1">
    <property type="nucleotide sequence ID" value="NZ_JABELX010000001.1"/>
</dbReference>
<keyword evidence="2" id="KW-0378">Hydrolase</keyword>
<dbReference type="InterPro" id="IPR017395">
    <property type="entry name" value="Chlorophyllase-like"/>
</dbReference>
<dbReference type="PANTHER" id="PTHR33428:SF14">
    <property type="entry name" value="CARBOXYLESTERASE TYPE B DOMAIN-CONTAINING PROTEIN"/>
    <property type="match status" value="1"/>
</dbReference>
<evidence type="ECO:0000256" key="1">
    <source>
        <dbReference type="SAM" id="SignalP"/>
    </source>
</evidence>
<dbReference type="EMBL" id="JABELX010000001">
    <property type="protein sequence ID" value="NNH68505.1"/>
    <property type="molecule type" value="Genomic_DNA"/>
</dbReference>
<accession>A0A849BWM6</accession>
<dbReference type="Proteomes" id="UP000586827">
    <property type="component" value="Unassembled WGS sequence"/>
</dbReference>
<keyword evidence="1" id="KW-0732">Signal</keyword>
<sequence>MRGLIAATLSLLLLTTAPVASADSGVRHEETRIAADAATVWYPAKADRRLPVALLLPGANVRRAHYARFAAMVADYGFVVVVPERYVMPGYSLPSEFALTDVMDWVRDRVADPNSTVGQLVDPTTLVVTGHSYGGAAALYAAADRCQIPFCFGLGFRHPPELKAVVGHGTNTTIGSTVDAVTVRDIPVMYINGADDGVSELDEAYQSFTSLSGAPSAAFVNLLGVNHFGLADIDNPPGAAPDLRTGTVSRAESIATAARWTAMWFLAQLGDQAAREYVYEIGPRTDAAVRVEIR</sequence>
<evidence type="ECO:0000313" key="3">
    <source>
        <dbReference type="Proteomes" id="UP000586827"/>
    </source>
</evidence>
<gene>
    <name evidence="2" type="ORF">HLB23_01180</name>
</gene>
<dbReference type="PANTHER" id="PTHR33428">
    <property type="entry name" value="CHLOROPHYLLASE-2, CHLOROPLASTIC"/>
    <property type="match status" value="1"/>
</dbReference>
<dbReference type="Pfam" id="PF07224">
    <property type="entry name" value="Chlorophyllase"/>
    <property type="match status" value="1"/>
</dbReference>
<name>A0A849BWM6_9NOCA</name>
<dbReference type="SUPFAM" id="SSF53474">
    <property type="entry name" value="alpha/beta-Hydrolases"/>
    <property type="match status" value="1"/>
</dbReference>
<dbReference type="GO" id="GO:0016787">
    <property type="term" value="F:hydrolase activity"/>
    <property type="evidence" value="ECO:0007669"/>
    <property type="project" value="UniProtKB-KW"/>
</dbReference>
<evidence type="ECO:0000313" key="2">
    <source>
        <dbReference type="EMBL" id="NNH68505.1"/>
    </source>
</evidence>
<feature type="signal peptide" evidence="1">
    <location>
        <begin position="1"/>
        <end position="22"/>
    </location>
</feature>
<protein>
    <submittedName>
        <fullName evidence="2">Alpha/beta hydrolase</fullName>
    </submittedName>
</protein>